<feature type="binding site" evidence="7">
    <location>
        <begin position="112"/>
        <end position="118"/>
    </location>
    <ligand>
        <name>ATP</name>
        <dbReference type="ChEBI" id="CHEBI:30616"/>
    </ligand>
</feature>
<gene>
    <name evidence="7 9" type="primary">murD</name>
    <name evidence="9" type="ordered locus">P9211_14121</name>
</gene>
<dbReference type="Pfam" id="PF21799">
    <property type="entry name" value="MurD-like_N"/>
    <property type="match status" value="1"/>
</dbReference>
<protein>
    <recommendedName>
        <fullName evidence="7">UDP-N-acetylmuramoylalanine--D-glutamate ligase</fullName>
        <ecNumber evidence="7">6.3.2.9</ecNumber>
    </recommendedName>
    <alternativeName>
        <fullName evidence="7">D-glutamic acid-adding enzyme</fullName>
    </alternativeName>
    <alternativeName>
        <fullName evidence="7">UDP-N-acetylmuramoyl-L-alanyl-D-glutamate synthetase</fullName>
    </alternativeName>
</protein>
<keyword evidence="10" id="KW-1185">Reference proteome</keyword>
<sequence length="457" mass="50162">MVGLGRSGLGAAKLLNEQGANVVVFEQSNGPSLEALSKELNNQGIDVKLGVSLELKSFEPWLSNLKSVVTSPAIAWDHCTLNALRNKGIEIESEISLAWKALKHIPWIGVTGTNGKTTVTHMLHHVLNSNQINTAMGGNVGIPASQIALDSIRSSRTEPNWLVMELSSYQLETSPNISPKIGIWTTLTPDHLERHGSLENYSDIKKRLLENSSIRIYNLDDHFLKNARSKLMEGIWVSTNGAAINNNQADFWITSKGKLYEKGEEILDTTLLNIPGRHNLQNLLLVTAAAREIGLSPRDIEQAIASFKGVPHRLEKIANIKGIEIFNDSKATNYEAAKIGLEAVPSPTIVIAGGQSKKGNPNDWLQALNKKACAVVLFGASANTLFDLIRDSKFSGPVNCFPSLNDAIETVFNLAFEEKAKSILLSPACASFDQYKDYEERGNEFKKIINQWLILNS</sequence>
<name>A9BBY1_PROM4</name>
<dbReference type="InterPro" id="IPR013221">
    <property type="entry name" value="Mur_ligase_cen"/>
</dbReference>
<dbReference type="KEGG" id="pmj:P9211_14121"/>
<dbReference type="GO" id="GO:0009252">
    <property type="term" value="P:peptidoglycan biosynthetic process"/>
    <property type="evidence" value="ECO:0007669"/>
    <property type="project" value="UniProtKB-UniRule"/>
</dbReference>
<comment type="catalytic activity">
    <reaction evidence="7">
        <text>UDP-N-acetyl-alpha-D-muramoyl-L-alanine + D-glutamate + ATP = UDP-N-acetyl-alpha-D-muramoyl-L-alanyl-D-glutamate + ADP + phosphate + H(+)</text>
        <dbReference type="Rhea" id="RHEA:16429"/>
        <dbReference type="ChEBI" id="CHEBI:15378"/>
        <dbReference type="ChEBI" id="CHEBI:29986"/>
        <dbReference type="ChEBI" id="CHEBI:30616"/>
        <dbReference type="ChEBI" id="CHEBI:43474"/>
        <dbReference type="ChEBI" id="CHEBI:83898"/>
        <dbReference type="ChEBI" id="CHEBI:83900"/>
        <dbReference type="ChEBI" id="CHEBI:456216"/>
        <dbReference type="EC" id="6.3.2.9"/>
    </reaction>
</comment>
<dbReference type="InterPro" id="IPR005762">
    <property type="entry name" value="MurD"/>
</dbReference>
<dbReference type="GO" id="GO:0005737">
    <property type="term" value="C:cytoplasm"/>
    <property type="evidence" value="ECO:0007669"/>
    <property type="project" value="UniProtKB-SubCell"/>
</dbReference>
<accession>A9BBY1</accession>
<dbReference type="GO" id="GO:0008360">
    <property type="term" value="P:regulation of cell shape"/>
    <property type="evidence" value="ECO:0007669"/>
    <property type="project" value="UniProtKB-KW"/>
</dbReference>
<keyword evidence="3 7" id="KW-0963">Cytoplasm</keyword>
<comment type="subcellular location">
    <subcellularLocation>
        <location evidence="1 7">Cytoplasm</location>
    </subcellularLocation>
</comment>
<dbReference type="STRING" id="93059.P9211_14121"/>
<dbReference type="RefSeq" id="WP_012195964.1">
    <property type="nucleotide sequence ID" value="NC_009976.1"/>
</dbReference>
<dbReference type="GO" id="GO:0071555">
    <property type="term" value="P:cell wall organization"/>
    <property type="evidence" value="ECO:0007669"/>
    <property type="project" value="UniProtKB-KW"/>
</dbReference>
<evidence type="ECO:0000256" key="1">
    <source>
        <dbReference type="ARBA" id="ARBA00004496"/>
    </source>
</evidence>
<dbReference type="UniPathway" id="UPA00219"/>
<dbReference type="EMBL" id="CP000878">
    <property type="protein sequence ID" value="ABX09343.1"/>
    <property type="molecule type" value="Genomic_DNA"/>
</dbReference>
<dbReference type="GO" id="GO:0051301">
    <property type="term" value="P:cell division"/>
    <property type="evidence" value="ECO:0007669"/>
    <property type="project" value="UniProtKB-KW"/>
</dbReference>
<keyword evidence="7" id="KW-0133">Cell shape</keyword>
<evidence type="ECO:0000256" key="7">
    <source>
        <dbReference type="HAMAP-Rule" id="MF_00639"/>
    </source>
</evidence>
<dbReference type="SUPFAM" id="SSF53623">
    <property type="entry name" value="MurD-like peptide ligases, catalytic domain"/>
    <property type="match status" value="1"/>
</dbReference>
<keyword evidence="7" id="KW-0131">Cell cycle</keyword>
<dbReference type="NCBIfam" id="TIGR01087">
    <property type="entry name" value="murD"/>
    <property type="match status" value="1"/>
</dbReference>
<comment type="similarity">
    <text evidence="7">Belongs to the MurCDEF family.</text>
</comment>
<comment type="function">
    <text evidence="7">Cell wall formation. Catalyzes the addition of glutamate to the nucleotide precursor UDP-N-acetylmuramoyl-L-alanine (UMA).</text>
</comment>
<feature type="domain" description="Mur ligase central" evidence="8">
    <location>
        <begin position="110"/>
        <end position="290"/>
    </location>
</feature>
<evidence type="ECO:0000256" key="5">
    <source>
        <dbReference type="ARBA" id="ARBA00022741"/>
    </source>
</evidence>
<dbReference type="PANTHER" id="PTHR43692:SF1">
    <property type="entry name" value="UDP-N-ACETYLMURAMOYLALANINE--D-GLUTAMATE LIGASE"/>
    <property type="match status" value="1"/>
</dbReference>
<evidence type="ECO:0000256" key="4">
    <source>
        <dbReference type="ARBA" id="ARBA00022598"/>
    </source>
</evidence>
<evidence type="ECO:0000313" key="9">
    <source>
        <dbReference type="EMBL" id="ABX09343.1"/>
    </source>
</evidence>
<dbReference type="eggNOG" id="COG0771">
    <property type="taxonomic scope" value="Bacteria"/>
</dbReference>
<dbReference type="HOGENOM" id="CLU_032540_0_0_3"/>
<keyword evidence="7" id="KW-0132">Cell division</keyword>
<keyword evidence="6 7" id="KW-0067">ATP-binding</keyword>
<dbReference type="EC" id="6.3.2.9" evidence="7"/>
<proteinExistence type="inferred from homology"/>
<comment type="pathway">
    <text evidence="2 7">Cell wall biogenesis; peptidoglycan biosynthesis.</text>
</comment>
<dbReference type="SUPFAM" id="SSF51984">
    <property type="entry name" value="MurCD N-terminal domain"/>
    <property type="match status" value="1"/>
</dbReference>
<keyword evidence="7" id="KW-0573">Peptidoglycan synthesis</keyword>
<keyword evidence="4 7" id="KW-0436">Ligase</keyword>
<dbReference type="InterPro" id="IPR036615">
    <property type="entry name" value="Mur_ligase_C_dom_sf"/>
</dbReference>
<dbReference type="AlphaFoldDB" id="A9BBY1"/>
<dbReference type="Gene3D" id="3.90.190.20">
    <property type="entry name" value="Mur ligase, C-terminal domain"/>
    <property type="match status" value="1"/>
</dbReference>
<evidence type="ECO:0000313" key="10">
    <source>
        <dbReference type="Proteomes" id="UP000000788"/>
    </source>
</evidence>
<organism evidence="9 10">
    <name type="scientific">Prochlorococcus marinus (strain MIT 9211)</name>
    <dbReference type="NCBI Taxonomy" id="93059"/>
    <lineage>
        <taxon>Bacteria</taxon>
        <taxon>Bacillati</taxon>
        <taxon>Cyanobacteriota</taxon>
        <taxon>Cyanophyceae</taxon>
        <taxon>Synechococcales</taxon>
        <taxon>Prochlorococcaceae</taxon>
        <taxon>Prochlorococcus</taxon>
    </lineage>
</organism>
<dbReference type="HAMAP" id="MF_00639">
    <property type="entry name" value="MurD"/>
    <property type="match status" value="1"/>
</dbReference>
<evidence type="ECO:0000259" key="8">
    <source>
        <dbReference type="Pfam" id="PF08245"/>
    </source>
</evidence>
<reference evidence="9 10" key="1">
    <citation type="journal article" date="2007" name="PLoS Genet.">
        <title>Patterns and implications of gene gain and loss in the evolution of Prochlorococcus.</title>
        <authorList>
            <person name="Kettler G.C."/>
            <person name="Martiny A.C."/>
            <person name="Huang K."/>
            <person name="Zucker J."/>
            <person name="Coleman M.L."/>
            <person name="Rodrigue S."/>
            <person name="Chen F."/>
            <person name="Lapidus A."/>
            <person name="Ferriera S."/>
            <person name="Johnson J."/>
            <person name="Steglich C."/>
            <person name="Church G.M."/>
            <person name="Richardson P."/>
            <person name="Chisholm S.W."/>
        </authorList>
    </citation>
    <scope>NUCLEOTIDE SEQUENCE [LARGE SCALE GENOMIC DNA]</scope>
    <source>
        <strain evidence="10">MIT 9211</strain>
    </source>
</reference>
<dbReference type="InterPro" id="IPR036565">
    <property type="entry name" value="Mur-like_cat_sf"/>
</dbReference>
<evidence type="ECO:0000256" key="2">
    <source>
        <dbReference type="ARBA" id="ARBA00004752"/>
    </source>
</evidence>
<dbReference type="GO" id="GO:0008764">
    <property type="term" value="F:UDP-N-acetylmuramoylalanine-D-glutamate ligase activity"/>
    <property type="evidence" value="ECO:0007669"/>
    <property type="project" value="UniProtKB-UniRule"/>
</dbReference>
<keyword evidence="7" id="KW-0961">Cell wall biogenesis/degradation</keyword>
<dbReference type="GO" id="GO:0005524">
    <property type="term" value="F:ATP binding"/>
    <property type="evidence" value="ECO:0007669"/>
    <property type="project" value="UniProtKB-UniRule"/>
</dbReference>
<dbReference type="PANTHER" id="PTHR43692">
    <property type="entry name" value="UDP-N-ACETYLMURAMOYLALANINE--D-GLUTAMATE LIGASE"/>
    <property type="match status" value="1"/>
</dbReference>
<keyword evidence="5 7" id="KW-0547">Nucleotide-binding</keyword>
<evidence type="ECO:0000256" key="3">
    <source>
        <dbReference type="ARBA" id="ARBA00022490"/>
    </source>
</evidence>
<evidence type="ECO:0000256" key="6">
    <source>
        <dbReference type="ARBA" id="ARBA00022840"/>
    </source>
</evidence>
<dbReference type="Pfam" id="PF08245">
    <property type="entry name" value="Mur_ligase_M"/>
    <property type="match status" value="1"/>
</dbReference>
<dbReference type="Gene3D" id="3.40.50.720">
    <property type="entry name" value="NAD(P)-binding Rossmann-like Domain"/>
    <property type="match status" value="1"/>
</dbReference>
<dbReference type="SUPFAM" id="SSF53244">
    <property type="entry name" value="MurD-like peptide ligases, peptide-binding domain"/>
    <property type="match status" value="1"/>
</dbReference>
<dbReference type="Proteomes" id="UP000000788">
    <property type="component" value="Chromosome"/>
</dbReference>
<dbReference type="Gene3D" id="3.40.1190.10">
    <property type="entry name" value="Mur-like, catalytic domain"/>
    <property type="match status" value="1"/>
</dbReference>